<organism evidence="2 3">
    <name type="scientific">Pyrodictium abyssi</name>
    <dbReference type="NCBI Taxonomy" id="54256"/>
    <lineage>
        <taxon>Archaea</taxon>
        <taxon>Thermoproteota</taxon>
        <taxon>Thermoprotei</taxon>
        <taxon>Desulfurococcales</taxon>
        <taxon>Pyrodictiaceae</taxon>
        <taxon>Pyrodictium</taxon>
    </lineage>
</organism>
<dbReference type="InterPro" id="IPR009078">
    <property type="entry name" value="Ferritin-like_SF"/>
</dbReference>
<evidence type="ECO:0000313" key="2">
    <source>
        <dbReference type="EMBL" id="BES80989.1"/>
    </source>
</evidence>
<reference evidence="2 3" key="1">
    <citation type="submission" date="2023-09" db="EMBL/GenBank/DDBJ databases">
        <title>Pyrofollis japonicus gen. nov. sp. nov., a novel member of the family Pyrodictiaceae isolated from the Iheya North hydrothermal field.</title>
        <authorList>
            <person name="Miyazaki U."/>
            <person name="Sanari M."/>
            <person name="Tame A."/>
            <person name="Kitajima M."/>
            <person name="Okamoto A."/>
            <person name="Sawayama S."/>
            <person name="Miyazaki J."/>
            <person name="Takai K."/>
            <person name="Nakagawa S."/>
        </authorList>
    </citation>
    <scope>NUCLEOTIDE SEQUENCE [LARGE SCALE GENOMIC DNA]</scope>
    <source>
        <strain evidence="2 3">AV2</strain>
    </source>
</reference>
<accession>A0ABM8ITY4</accession>
<protein>
    <submittedName>
        <fullName evidence="2">YHS domain-containing protein</fullName>
    </submittedName>
</protein>
<feature type="domain" description="TRASH" evidence="1">
    <location>
        <begin position="8"/>
        <end position="46"/>
    </location>
</feature>
<name>A0ABM8ITY4_9CREN</name>
<dbReference type="InterPro" id="IPR012348">
    <property type="entry name" value="RNR-like"/>
</dbReference>
<dbReference type="InterPro" id="IPR011017">
    <property type="entry name" value="TRASH_dom"/>
</dbReference>
<dbReference type="SUPFAM" id="SSF47240">
    <property type="entry name" value="Ferritin-like"/>
    <property type="match status" value="1"/>
</dbReference>
<evidence type="ECO:0000259" key="1">
    <source>
        <dbReference type="SMART" id="SM00746"/>
    </source>
</evidence>
<keyword evidence="3" id="KW-1185">Reference proteome</keyword>
<dbReference type="SMART" id="SM00746">
    <property type="entry name" value="TRASH"/>
    <property type="match status" value="1"/>
</dbReference>
<proteinExistence type="predicted"/>
<dbReference type="EMBL" id="AP028907">
    <property type="protein sequence ID" value="BES80989.1"/>
    <property type="molecule type" value="Genomic_DNA"/>
</dbReference>
<dbReference type="RefSeq" id="WP_338251703.1">
    <property type="nucleotide sequence ID" value="NZ_AP028907.1"/>
</dbReference>
<evidence type="ECO:0000313" key="3">
    <source>
        <dbReference type="Proteomes" id="UP001341135"/>
    </source>
</evidence>
<dbReference type="InterPro" id="IPR007029">
    <property type="entry name" value="YHS_dom"/>
</dbReference>
<dbReference type="Gene3D" id="1.10.620.20">
    <property type="entry name" value="Ribonucleotide Reductase, subunit A"/>
    <property type="match status" value="1"/>
</dbReference>
<dbReference type="Proteomes" id="UP001341135">
    <property type="component" value="Chromosome"/>
</dbReference>
<dbReference type="Pfam" id="PF04945">
    <property type="entry name" value="YHS"/>
    <property type="match status" value="1"/>
</dbReference>
<gene>
    <name evidence="2" type="ORF">PABY_05560</name>
</gene>
<dbReference type="GeneID" id="89288590"/>
<sequence length="63" mass="7293">MASHEAVDPVCGMKVDPQKTPYRTVYRGRIYYFCSPMCKKEFEKNPDYYLEHGPQGMPGHNHG</sequence>